<evidence type="ECO:0000313" key="2">
    <source>
        <dbReference type="EMBL" id="MBD3930941.1"/>
    </source>
</evidence>
<proteinExistence type="predicted"/>
<gene>
    <name evidence="2" type="ORF">IF129_05105</name>
</gene>
<organism evidence="2 3">
    <name type="scientific">Streptomyces chumphonensis</name>
    <dbReference type="NCBI Taxonomy" id="1214925"/>
    <lineage>
        <taxon>Bacteria</taxon>
        <taxon>Bacillati</taxon>
        <taxon>Actinomycetota</taxon>
        <taxon>Actinomycetes</taxon>
        <taxon>Kitasatosporales</taxon>
        <taxon>Streptomycetaceae</taxon>
        <taxon>Streptomyces</taxon>
    </lineage>
</organism>
<sequence length="247" mass="26579">MGERGAVDRVLRPVIEPTGLTDWALPRPESRPKEGGGGPYDAARDPASVRRPLDLTAPHAPSLGWLRRTAAADISTLSEQFDAVAAPDDGFRMTAWDRLDAAVLLVDRDGDHRVDGDADAETLVAAIALARCGWAGLTRRTLIVPRRRHRWGGGSPYFHSFCQVNPLHGPGIYESATRAIRMLGGPGASASSTWLCPSCHRDGGAPLTLPAPGRLKRRHYRDTTGVLSRGPDVQSVVNAAREFAGVR</sequence>
<evidence type="ECO:0000256" key="1">
    <source>
        <dbReference type="SAM" id="MobiDB-lite"/>
    </source>
</evidence>
<feature type="region of interest" description="Disordered" evidence="1">
    <location>
        <begin position="18"/>
        <end position="46"/>
    </location>
</feature>
<comment type="caution">
    <text evidence="2">The sequence shown here is derived from an EMBL/GenBank/DDBJ whole genome shotgun (WGS) entry which is preliminary data.</text>
</comment>
<reference evidence="2" key="1">
    <citation type="submission" date="2020-09" db="EMBL/GenBank/DDBJ databases">
        <title>Secondary metabolite and genome analysis of marine Streptomyces chumphonensis KK1-2T.</title>
        <authorList>
            <person name="Phongsopitanun W."/>
            <person name="Kanchanasin P."/>
            <person name="Pittayakhajonwut P."/>
            <person name="Suwanborirux K."/>
            <person name="Tanasupawat S."/>
        </authorList>
    </citation>
    <scope>NUCLEOTIDE SEQUENCE</scope>
    <source>
        <strain evidence="2">KK1-2</strain>
    </source>
</reference>
<evidence type="ECO:0000313" key="3">
    <source>
        <dbReference type="Proteomes" id="UP000632289"/>
    </source>
</evidence>
<protein>
    <submittedName>
        <fullName evidence="2">Uncharacterized protein</fullName>
    </submittedName>
</protein>
<dbReference type="EMBL" id="JACXYU010000001">
    <property type="protein sequence ID" value="MBD3930941.1"/>
    <property type="molecule type" value="Genomic_DNA"/>
</dbReference>
<dbReference type="RefSeq" id="WP_191208156.1">
    <property type="nucleotide sequence ID" value="NZ_BAABKL010000039.1"/>
</dbReference>
<dbReference type="Proteomes" id="UP000632289">
    <property type="component" value="Unassembled WGS sequence"/>
</dbReference>
<dbReference type="AlphaFoldDB" id="A0A927EWI5"/>
<accession>A0A927EWI5</accession>
<name>A0A927EWI5_9ACTN</name>
<keyword evidence="3" id="KW-1185">Reference proteome</keyword>